<accession>Q1AVZ7</accession>
<keyword evidence="2" id="KW-0067">ATP-binding</keyword>
<evidence type="ECO:0000313" key="6">
    <source>
        <dbReference type="Proteomes" id="UP000006637"/>
    </source>
</evidence>
<dbReference type="eggNOG" id="COG1198">
    <property type="taxonomic scope" value="Bacteria"/>
</dbReference>
<dbReference type="PANTHER" id="PTHR30580">
    <property type="entry name" value="PRIMOSOMAL PROTEIN N"/>
    <property type="match status" value="1"/>
</dbReference>
<dbReference type="EMBL" id="CP000386">
    <property type="protein sequence ID" value="ABG04431.1"/>
    <property type="molecule type" value="Genomic_DNA"/>
</dbReference>
<dbReference type="InterPro" id="IPR041222">
    <property type="entry name" value="PriA_3primeBD"/>
</dbReference>
<dbReference type="Proteomes" id="UP000006637">
    <property type="component" value="Chromosome"/>
</dbReference>
<sequence>MRLPRAARVALLVNTHALPPLSYLVPERLRRGVGVGFLVVVRLSGRGCLGVVVGLLEGDGRAREEILRVLEGLRLPPAAVELCLRVCEEAAAPLAPVLRAALPPGLGIAGYRVRGPLPGWPWRRGELVSRAAARRVLGAALREAEGSGRLELVPSLPEPRTVEVAALSPGPPPDLRRAPRQRALLEALRARGGRCRTDELLREAPASRQSLRALAARGALRLLRVPEPPPLLEGLGPDPPDAAAAGAARGALQGGLWLWRSPSRTHPAAAAALAAAAVSSGRQALVLLPEVEGLEPVVEAVRRVLPRGASVAPYHAGMGRSRSAVYRAAAAGSLDVLVGTRAAALIPLGRPRPLLCVVDEPNEAHRAGPGYEGVPLHVRELVRLRAAAEEGGALFLASCPSLSLYGRPGLRELPPRPPERWPAVRIVDMRGSGAPLSRVALEACRSALRAGRRVGVVGNRLGYAAAVVCNGCGAPLRCPRCDLALADGLSCPRCGGRQPPRDRCPGCGSARLSPSGLAVERLRQELSRSLGAEPGLLAGGRSVRAEEAPVVVGTPRPLLSREWDRVVVPDADHLLLGAAARARERAFRLLHRAAESARSMLIIQTRHPDDPTLRAAVEDDYPSFARAELGRLRALGYPPFGGLVAITLHGREEEVRRAVESLVRPALRPGVELRGPVPAPPAGGPSAWRVLLRSREPAAAARAGRRAALRLSRESGLRVRVEVDPEEV</sequence>
<dbReference type="SUPFAM" id="SSF52540">
    <property type="entry name" value="P-loop containing nucleoside triphosphate hydrolases"/>
    <property type="match status" value="1"/>
</dbReference>
<dbReference type="KEGG" id="rxy:Rxyl_1469"/>
<dbReference type="RefSeq" id="WP_011564448.1">
    <property type="nucleotide sequence ID" value="NC_008148.1"/>
</dbReference>
<name>Q1AVZ7_RUBXD</name>
<evidence type="ECO:0000256" key="2">
    <source>
        <dbReference type="ARBA" id="ARBA00022840"/>
    </source>
</evidence>
<dbReference type="GO" id="GO:0003677">
    <property type="term" value="F:DNA binding"/>
    <property type="evidence" value="ECO:0007669"/>
    <property type="project" value="UniProtKB-KW"/>
</dbReference>
<dbReference type="InterPro" id="IPR027417">
    <property type="entry name" value="P-loop_NTPase"/>
</dbReference>
<dbReference type="GO" id="GO:0006310">
    <property type="term" value="P:DNA recombination"/>
    <property type="evidence" value="ECO:0007669"/>
    <property type="project" value="TreeGrafter"/>
</dbReference>
<organism evidence="5 6">
    <name type="scientific">Rubrobacter xylanophilus (strain DSM 9941 / JCM 11954 / NBRC 16129 / PRD-1)</name>
    <dbReference type="NCBI Taxonomy" id="266117"/>
    <lineage>
        <taxon>Bacteria</taxon>
        <taxon>Bacillati</taxon>
        <taxon>Actinomycetota</taxon>
        <taxon>Rubrobacteria</taxon>
        <taxon>Rubrobacterales</taxon>
        <taxon>Rubrobacteraceae</taxon>
        <taxon>Rubrobacter</taxon>
    </lineage>
</organism>
<dbReference type="HOGENOM" id="CLU_013353_3_1_11"/>
<evidence type="ECO:0000313" key="5">
    <source>
        <dbReference type="EMBL" id="ABG04431.1"/>
    </source>
</evidence>
<dbReference type="STRING" id="266117.Rxyl_1469"/>
<dbReference type="GO" id="GO:0043138">
    <property type="term" value="F:3'-5' DNA helicase activity"/>
    <property type="evidence" value="ECO:0007669"/>
    <property type="project" value="TreeGrafter"/>
</dbReference>
<evidence type="ECO:0000256" key="1">
    <source>
        <dbReference type="ARBA" id="ARBA00022741"/>
    </source>
</evidence>
<dbReference type="Gene3D" id="3.40.50.300">
    <property type="entry name" value="P-loop containing nucleotide triphosphate hydrolases"/>
    <property type="match status" value="1"/>
</dbReference>
<dbReference type="AlphaFoldDB" id="Q1AVZ7"/>
<feature type="domain" description="Primosomal protein N' 3' DNA-binding" evidence="4">
    <location>
        <begin position="13"/>
        <end position="103"/>
    </location>
</feature>
<dbReference type="Pfam" id="PF17764">
    <property type="entry name" value="PriA_3primeBD"/>
    <property type="match status" value="1"/>
</dbReference>
<dbReference type="PANTHER" id="PTHR30580:SF0">
    <property type="entry name" value="PRIMOSOMAL PROTEIN N"/>
    <property type="match status" value="1"/>
</dbReference>
<proteinExistence type="predicted"/>
<dbReference type="GO" id="GO:0006302">
    <property type="term" value="P:double-strand break repair"/>
    <property type="evidence" value="ECO:0007669"/>
    <property type="project" value="TreeGrafter"/>
</dbReference>
<dbReference type="GO" id="GO:0005524">
    <property type="term" value="F:ATP binding"/>
    <property type="evidence" value="ECO:0007669"/>
    <property type="project" value="UniProtKB-KW"/>
</dbReference>
<dbReference type="GO" id="GO:0006270">
    <property type="term" value="P:DNA replication initiation"/>
    <property type="evidence" value="ECO:0007669"/>
    <property type="project" value="TreeGrafter"/>
</dbReference>
<keyword evidence="1" id="KW-0547">Nucleotide-binding</keyword>
<gene>
    <name evidence="5" type="ordered locus">Rxyl_1469</name>
</gene>
<reference evidence="5 6" key="1">
    <citation type="submission" date="2006-06" db="EMBL/GenBank/DDBJ databases">
        <title>Complete sequence of Rubrobacter xylanophilus DSM 9941.</title>
        <authorList>
            <consortium name="US DOE Joint Genome Institute"/>
            <person name="Copeland A."/>
            <person name="Lucas S."/>
            <person name="Lapidus A."/>
            <person name="Barry K."/>
            <person name="Detter J.C."/>
            <person name="Glavina del Rio T."/>
            <person name="Hammon N."/>
            <person name="Israni S."/>
            <person name="Dalin E."/>
            <person name="Tice H."/>
            <person name="Pitluck S."/>
            <person name="Munk A.C."/>
            <person name="Brettin T."/>
            <person name="Bruce D."/>
            <person name="Han C."/>
            <person name="Tapia R."/>
            <person name="Gilna P."/>
            <person name="Schmutz J."/>
            <person name="Larimer F."/>
            <person name="Land M."/>
            <person name="Hauser L."/>
            <person name="Kyrpides N."/>
            <person name="Lykidis A."/>
            <person name="da Costa M.S."/>
            <person name="Rainey F.A."/>
            <person name="Empadinhas N."/>
            <person name="Jolivet E."/>
            <person name="Battista J.R."/>
            <person name="Richardson P."/>
        </authorList>
    </citation>
    <scope>NUCLEOTIDE SEQUENCE [LARGE SCALE GENOMIC DNA]</scope>
    <source>
        <strain evidence="6">DSM 9941 / NBRC 16129 / PRD-1</strain>
    </source>
</reference>
<dbReference type="OrthoDB" id="3177118at2"/>
<keyword evidence="3" id="KW-0238">DNA-binding</keyword>
<evidence type="ECO:0000256" key="3">
    <source>
        <dbReference type="ARBA" id="ARBA00023125"/>
    </source>
</evidence>
<dbReference type="Gene3D" id="3.40.1440.60">
    <property type="entry name" value="PriA, 3(prime) DNA-binding domain"/>
    <property type="match status" value="1"/>
</dbReference>
<evidence type="ECO:0000259" key="4">
    <source>
        <dbReference type="Pfam" id="PF17764"/>
    </source>
</evidence>
<dbReference type="InterPro" id="IPR042115">
    <property type="entry name" value="PriA_3primeBD_sf"/>
</dbReference>
<keyword evidence="6" id="KW-1185">Reference proteome</keyword>
<protein>
    <submittedName>
        <fullName evidence="5">Primosomal protein N</fullName>
    </submittedName>
</protein>